<evidence type="ECO:0000256" key="1">
    <source>
        <dbReference type="SAM" id="SignalP"/>
    </source>
</evidence>
<keyword evidence="3" id="KW-1185">Reference proteome</keyword>
<evidence type="ECO:0000313" key="2">
    <source>
        <dbReference type="EMBL" id="AJD39434.1"/>
    </source>
</evidence>
<proteinExistence type="predicted"/>
<organism evidence="2 3">
    <name type="scientific">Rhizobium gallicum bv. gallicum R602sp</name>
    <dbReference type="NCBI Taxonomy" id="1041138"/>
    <lineage>
        <taxon>Bacteria</taxon>
        <taxon>Pseudomonadati</taxon>
        <taxon>Pseudomonadota</taxon>
        <taxon>Alphaproteobacteria</taxon>
        <taxon>Hyphomicrobiales</taxon>
        <taxon>Rhizobiaceae</taxon>
        <taxon>Rhizobium/Agrobacterium group</taxon>
        <taxon>Rhizobium</taxon>
    </lineage>
</organism>
<feature type="chain" id="PRO_5002097233" description="DUF1402 family protein" evidence="1">
    <location>
        <begin position="23"/>
        <end position="315"/>
    </location>
</feature>
<sequence>MRRLLTCLLIAIAALTSVPAYAVEVVPPGNRNIEQPAVPGASVRRTKGTKSTFDRKYEKVFELLSTDRELMGKIRKTAAAYSIDPIHIIGAIVGEHTYNVDAYDRLQSYYVKAASYAGESFRFAFEGEGVDTFVDRPQFAECNGKRDSYLLWSCREDVWERDFRGKAVDGKSFPNNRFSAVFFQPFYAGQTFGLGQVNPLTALMLSDLVSRVSGYPRLNEKDAGAVYRAIMEPDISLAFVAASIRESIEDYKQIAGMDISKNPGLTATLYNVGNSRQRALALAAKNQAAGALVWPEENYYGWLINDKLDELEGLL</sequence>
<dbReference type="AlphaFoldDB" id="A0A0B4WV62"/>
<evidence type="ECO:0000313" key="3">
    <source>
        <dbReference type="Proteomes" id="UP000031368"/>
    </source>
</evidence>
<feature type="signal peptide" evidence="1">
    <location>
        <begin position="1"/>
        <end position="22"/>
    </location>
</feature>
<dbReference type="Pfam" id="PF07182">
    <property type="entry name" value="DUF1402"/>
    <property type="match status" value="1"/>
</dbReference>
<dbReference type="Proteomes" id="UP000031368">
    <property type="component" value="Chromosome"/>
</dbReference>
<name>A0A0B4WV62_9HYPH</name>
<dbReference type="EMBL" id="CP006877">
    <property type="protein sequence ID" value="AJD39434.1"/>
    <property type="molecule type" value="Genomic_DNA"/>
</dbReference>
<keyword evidence="1" id="KW-0732">Signal</keyword>
<reference evidence="2 3" key="1">
    <citation type="submission" date="2013-11" db="EMBL/GenBank/DDBJ databases">
        <title>Complete genome sequence of Rhizobium gallicum bv. gallicum R602.</title>
        <authorList>
            <person name="Bustos P."/>
            <person name="Santamaria R.I."/>
            <person name="Lozano L."/>
            <person name="Acosta J.L."/>
            <person name="Ormeno-Orrillo E."/>
            <person name="Rogel M.A."/>
            <person name="Romero D."/>
            <person name="Cevallos M.A."/>
            <person name="Martinez-Romero E."/>
            <person name="Gonzalez V."/>
        </authorList>
    </citation>
    <scope>NUCLEOTIDE SEQUENCE [LARGE SCALE GENOMIC DNA]</scope>
    <source>
        <strain evidence="2 3">R602</strain>
    </source>
</reference>
<dbReference type="RefSeq" id="WP_039843440.1">
    <property type="nucleotide sequence ID" value="NZ_CP006877.1"/>
</dbReference>
<accession>A0A0B4WV62</accession>
<dbReference type="KEGG" id="rga:RGR602_CH00051"/>
<dbReference type="InterPro" id="IPR009842">
    <property type="entry name" value="DUF1402"/>
</dbReference>
<dbReference type="HOGENOM" id="CLU_882421_0_0_5"/>
<protein>
    <recommendedName>
        <fullName evidence="4">DUF1402 family protein</fullName>
    </recommendedName>
</protein>
<evidence type="ECO:0008006" key="4">
    <source>
        <dbReference type="Google" id="ProtNLM"/>
    </source>
</evidence>
<gene>
    <name evidence="2" type="ORF">RGR602_CH00051</name>
</gene>